<accession>A0A8D5ALE0</accession>
<dbReference type="GO" id="GO:0006355">
    <property type="term" value="P:regulation of DNA-templated transcription"/>
    <property type="evidence" value="ECO:0007669"/>
    <property type="project" value="InterPro"/>
</dbReference>
<dbReference type="AlphaFoldDB" id="A0A8D5ALE0"/>
<dbReference type="Proteomes" id="UP000824988">
    <property type="component" value="Chromosome"/>
</dbReference>
<keyword evidence="5" id="KW-1185">Reference proteome</keyword>
<keyword evidence="1" id="KW-1277">Toxin-antitoxin system</keyword>
<sequence>MNANLSQRDERIDLRLSGEVKTLLARAASYSGMSLSGFLLSAAADKARQVVAEQELLTLSVKDWEAFLAALDQAEQPRPQLEAAARRYKNRRAGADAG</sequence>
<name>A0A8D5ALE0_9GAMM</name>
<evidence type="ECO:0000256" key="2">
    <source>
        <dbReference type="ARBA" id="ARBA00049988"/>
    </source>
</evidence>
<dbReference type="PANTHER" id="PTHR35401:SF2">
    <property type="entry name" value="ABC-TYPE TRANSPORT SYSTEM"/>
    <property type="match status" value="1"/>
</dbReference>
<comment type="similarity">
    <text evidence="2">Belongs to the TacA antitoxin family.</text>
</comment>
<feature type="region of interest" description="Disordered" evidence="3">
    <location>
        <begin position="79"/>
        <end position="98"/>
    </location>
</feature>
<dbReference type="InterPro" id="IPR010985">
    <property type="entry name" value="Ribbon_hlx_hlx"/>
</dbReference>
<evidence type="ECO:0000256" key="1">
    <source>
        <dbReference type="ARBA" id="ARBA00022649"/>
    </source>
</evidence>
<gene>
    <name evidence="4" type="ORF">MoryE10_33550</name>
</gene>
<evidence type="ECO:0000313" key="4">
    <source>
        <dbReference type="EMBL" id="BBL72749.1"/>
    </source>
</evidence>
<dbReference type="Gene3D" id="1.20.5.780">
    <property type="entry name" value="Single helix bin"/>
    <property type="match status" value="1"/>
</dbReference>
<dbReference type="SUPFAM" id="SSF47598">
    <property type="entry name" value="Ribbon-helix-helix"/>
    <property type="match status" value="1"/>
</dbReference>
<dbReference type="Pfam" id="PF08681">
    <property type="entry name" value="TacA1"/>
    <property type="match status" value="1"/>
</dbReference>
<evidence type="ECO:0000313" key="5">
    <source>
        <dbReference type="Proteomes" id="UP000824988"/>
    </source>
</evidence>
<protein>
    <recommendedName>
        <fullName evidence="6">DUF1778 domain-containing protein</fullName>
    </recommendedName>
</protein>
<dbReference type="PANTHER" id="PTHR35401">
    <property type="entry name" value="COPG FAMILY HELIX-TURN-HELIX PROTEIN-RELATED-RELATED"/>
    <property type="match status" value="1"/>
</dbReference>
<dbReference type="InterPro" id="IPR014795">
    <property type="entry name" value="TacA_1-like"/>
</dbReference>
<dbReference type="KEGG" id="moz:MoryE10_33550"/>
<evidence type="ECO:0008006" key="6">
    <source>
        <dbReference type="Google" id="ProtNLM"/>
    </source>
</evidence>
<reference evidence="4" key="1">
    <citation type="submission" date="2019-06" db="EMBL/GenBank/DDBJ databases">
        <title>Complete genome sequence of Methylogaea oryzae strain JCM16910.</title>
        <authorList>
            <person name="Asakawa S."/>
        </authorList>
    </citation>
    <scope>NUCLEOTIDE SEQUENCE</scope>
    <source>
        <strain evidence="4">E10</strain>
    </source>
</reference>
<dbReference type="RefSeq" id="WP_054773786.1">
    <property type="nucleotide sequence ID" value="NZ_AP019782.1"/>
</dbReference>
<organism evidence="4 5">
    <name type="scientific">Methylogaea oryzae</name>
    <dbReference type="NCBI Taxonomy" id="1295382"/>
    <lineage>
        <taxon>Bacteria</taxon>
        <taxon>Pseudomonadati</taxon>
        <taxon>Pseudomonadota</taxon>
        <taxon>Gammaproteobacteria</taxon>
        <taxon>Methylococcales</taxon>
        <taxon>Methylococcaceae</taxon>
        <taxon>Methylogaea</taxon>
    </lineage>
</organism>
<evidence type="ECO:0000256" key="3">
    <source>
        <dbReference type="SAM" id="MobiDB-lite"/>
    </source>
</evidence>
<dbReference type="EMBL" id="AP019782">
    <property type="protein sequence ID" value="BBL72749.1"/>
    <property type="molecule type" value="Genomic_DNA"/>
</dbReference>
<proteinExistence type="inferred from homology"/>